<evidence type="ECO:0000313" key="7">
    <source>
        <dbReference type="EMBL" id="ART99818.1"/>
    </source>
</evidence>
<dbReference type="PRINTS" id="PR00164">
    <property type="entry name" value="ABC2TRNSPORT"/>
</dbReference>
<accession>A0A1Y0E8T0</accession>
<dbReference type="AlphaFoldDB" id="A0A1Y0E8T0"/>
<feature type="transmembrane region" description="Helical" evidence="5">
    <location>
        <begin position="149"/>
        <end position="174"/>
    </location>
</feature>
<dbReference type="Pfam" id="PF01061">
    <property type="entry name" value="ABC2_membrane"/>
    <property type="match status" value="1"/>
</dbReference>
<dbReference type="InterPro" id="IPR052522">
    <property type="entry name" value="ABC-2_transport_permease"/>
</dbReference>
<dbReference type="PANTHER" id="PTHR43332">
    <property type="entry name" value="INNER MEMBRANE TRANSPORT PERMEASE YADH-RELATED"/>
    <property type="match status" value="1"/>
</dbReference>
<dbReference type="Proteomes" id="UP000195273">
    <property type="component" value="Chromosome"/>
</dbReference>
<dbReference type="InterPro" id="IPR013525">
    <property type="entry name" value="ABC2_TM"/>
</dbReference>
<feature type="transmembrane region" description="Helical" evidence="5">
    <location>
        <begin position="239"/>
        <end position="259"/>
    </location>
</feature>
<keyword evidence="8" id="KW-1185">Reference proteome</keyword>
<proteinExistence type="inferred from homology"/>
<evidence type="ECO:0000256" key="5">
    <source>
        <dbReference type="RuleBase" id="RU361157"/>
    </source>
</evidence>
<keyword evidence="2 5" id="KW-0812">Transmembrane</keyword>
<evidence type="ECO:0000313" key="8">
    <source>
        <dbReference type="Proteomes" id="UP000195273"/>
    </source>
</evidence>
<dbReference type="NCBIfam" id="NF011648">
    <property type="entry name" value="PRK15066.1"/>
    <property type="match status" value="1"/>
</dbReference>
<reference evidence="7 8" key="1">
    <citation type="submission" date="2017-05" db="EMBL/GenBank/DDBJ databases">
        <title>Genome Sequence of Loktanella vestfoldensis Strain SMR4r Isolated from a Culture of the Diatom Skeletonema marinoi.</title>
        <authorList>
            <person name="Topel M."/>
            <person name="Pinder M.I.M."/>
            <person name="Johansson O.N."/>
            <person name="Kourtchenko O."/>
            <person name="Godhe A."/>
            <person name="Clarke A.K."/>
        </authorList>
    </citation>
    <scope>NUCLEOTIDE SEQUENCE [LARGE SCALE GENOMIC DNA]</scope>
    <source>
        <strain evidence="7 8">SMR4r</strain>
    </source>
</reference>
<feature type="transmembrane region" description="Helical" evidence="5">
    <location>
        <begin position="117"/>
        <end position="143"/>
    </location>
</feature>
<dbReference type="InterPro" id="IPR000412">
    <property type="entry name" value="ABC_2_transport"/>
</dbReference>
<evidence type="ECO:0000256" key="3">
    <source>
        <dbReference type="ARBA" id="ARBA00022989"/>
    </source>
</evidence>
<gene>
    <name evidence="7" type="primary">yadH</name>
    <name evidence="7" type="ORF">LOKVESSMR4R_00480</name>
</gene>
<dbReference type="PROSITE" id="PS51012">
    <property type="entry name" value="ABC_TM2"/>
    <property type="match status" value="1"/>
</dbReference>
<organism evidence="7 8">
    <name type="scientific">Yoonia vestfoldensis</name>
    <dbReference type="NCBI Taxonomy" id="245188"/>
    <lineage>
        <taxon>Bacteria</taxon>
        <taxon>Pseudomonadati</taxon>
        <taxon>Pseudomonadota</taxon>
        <taxon>Alphaproteobacteria</taxon>
        <taxon>Rhodobacterales</taxon>
        <taxon>Paracoccaceae</taxon>
        <taxon>Yoonia</taxon>
    </lineage>
</organism>
<dbReference type="PIRSF" id="PIRSF006648">
    <property type="entry name" value="DrrB"/>
    <property type="match status" value="1"/>
</dbReference>
<feature type="domain" description="ABC transmembrane type-2" evidence="6">
    <location>
        <begin position="33"/>
        <end position="262"/>
    </location>
</feature>
<dbReference type="OrthoDB" id="9804001at2"/>
<comment type="similarity">
    <text evidence="5">Belongs to the ABC-2 integral membrane protein family.</text>
</comment>
<evidence type="ECO:0000259" key="6">
    <source>
        <dbReference type="PROSITE" id="PS51012"/>
    </source>
</evidence>
<keyword evidence="3 5" id="KW-1133">Transmembrane helix</keyword>
<dbReference type="EMBL" id="CP021431">
    <property type="protein sequence ID" value="ART99818.1"/>
    <property type="molecule type" value="Genomic_DNA"/>
</dbReference>
<dbReference type="GO" id="GO:0043190">
    <property type="term" value="C:ATP-binding cassette (ABC) transporter complex"/>
    <property type="evidence" value="ECO:0007669"/>
    <property type="project" value="InterPro"/>
</dbReference>
<dbReference type="PANTHER" id="PTHR43332:SF2">
    <property type="entry name" value="INNER MEMBRANE TRANSPORT PERMEASE YADH"/>
    <property type="match status" value="1"/>
</dbReference>
<dbReference type="KEGG" id="lvs:LOKVESSMR4R_00480"/>
<keyword evidence="5" id="KW-0813">Transport</keyword>
<dbReference type="InterPro" id="IPR047817">
    <property type="entry name" value="ABC2_TM_bact-type"/>
</dbReference>
<keyword evidence="4 5" id="KW-0472">Membrane</keyword>
<evidence type="ECO:0000256" key="2">
    <source>
        <dbReference type="ARBA" id="ARBA00022692"/>
    </source>
</evidence>
<dbReference type="RefSeq" id="WP_087206136.1">
    <property type="nucleotide sequence ID" value="NZ_CP021431.1"/>
</dbReference>
<feature type="transmembrane region" description="Helical" evidence="5">
    <location>
        <begin position="181"/>
        <end position="202"/>
    </location>
</feature>
<evidence type="ECO:0000256" key="4">
    <source>
        <dbReference type="ARBA" id="ARBA00023136"/>
    </source>
</evidence>
<evidence type="ECO:0000256" key="1">
    <source>
        <dbReference type="ARBA" id="ARBA00004141"/>
    </source>
</evidence>
<feature type="transmembrane region" description="Helical" evidence="5">
    <location>
        <begin position="34"/>
        <end position="58"/>
    </location>
</feature>
<protein>
    <recommendedName>
        <fullName evidence="5">Transport permease protein</fullName>
    </recommendedName>
</protein>
<keyword evidence="5" id="KW-1003">Cell membrane</keyword>
<name>A0A1Y0E8T0_9RHOB</name>
<dbReference type="GO" id="GO:0140359">
    <property type="term" value="F:ABC-type transporter activity"/>
    <property type="evidence" value="ECO:0007669"/>
    <property type="project" value="InterPro"/>
</dbReference>
<sequence>MKTKTEMGVRRFGRVNWLGAWTLTLREIRRFLNVWLQTVMAPLINAGLFLMIFTIAIGSQRGDVMGVAFMTFLVPGILTMTVIQNAFANTSSSLASAKVQGNIVDTLMPPLSAAELVAGYIGGAVARGVLVGVVIAAGSFILLDVGLVHAGWAVVFMLLGSVLMGGLGIIAGIYANKFDQLSAITNFLVTPLAFLSGTFYSIDALPPFLQSLSHANPFFYIIDGVRFGMIGVSDSSPWTGLWVVTGSCIVVLMICHRWMQSGYRLKA</sequence>
<dbReference type="STRING" id="1122181.GCA_000382265_03247"/>
<comment type="subcellular location">
    <subcellularLocation>
        <location evidence="5">Cell inner membrane</location>
        <topology evidence="5">Multi-pass membrane protein</topology>
    </subcellularLocation>
    <subcellularLocation>
        <location evidence="1">Membrane</location>
        <topology evidence="1">Multi-pass membrane protein</topology>
    </subcellularLocation>
</comment>
<feature type="transmembrane region" description="Helical" evidence="5">
    <location>
        <begin position="64"/>
        <end position="83"/>
    </location>
</feature>